<evidence type="ECO:0000313" key="4">
    <source>
        <dbReference type="Proteomes" id="UP001065174"/>
    </source>
</evidence>
<organism evidence="3 4">
    <name type="scientific">Reichenbachiella agarivorans</name>
    <dbReference type="NCBI Taxonomy" id="2979464"/>
    <lineage>
        <taxon>Bacteria</taxon>
        <taxon>Pseudomonadati</taxon>
        <taxon>Bacteroidota</taxon>
        <taxon>Cytophagia</taxon>
        <taxon>Cytophagales</taxon>
        <taxon>Reichenbachiellaceae</taxon>
        <taxon>Reichenbachiella</taxon>
    </lineage>
</organism>
<feature type="transmembrane region" description="Helical" evidence="1">
    <location>
        <begin position="204"/>
        <end position="224"/>
    </location>
</feature>
<protein>
    <submittedName>
        <fullName evidence="3">PepSY domain-containing protein</fullName>
    </submittedName>
</protein>
<evidence type="ECO:0000256" key="1">
    <source>
        <dbReference type="SAM" id="Phobius"/>
    </source>
</evidence>
<gene>
    <name evidence="3" type="ORF">N6H18_07895</name>
</gene>
<feature type="transmembrane region" description="Helical" evidence="1">
    <location>
        <begin position="21"/>
        <end position="44"/>
    </location>
</feature>
<dbReference type="InterPro" id="IPR025711">
    <property type="entry name" value="PepSY"/>
</dbReference>
<proteinExistence type="predicted"/>
<keyword evidence="4" id="KW-1185">Reference proteome</keyword>
<dbReference type="PANTHER" id="PTHR34219:SF3">
    <property type="entry name" value="BLL7967 PROTEIN"/>
    <property type="match status" value="1"/>
</dbReference>
<dbReference type="Proteomes" id="UP001065174">
    <property type="component" value="Chromosome"/>
</dbReference>
<keyword evidence="1" id="KW-1133">Transmembrane helix</keyword>
<accession>A0ABY6CTL8</accession>
<dbReference type="EMBL" id="CP106679">
    <property type="protein sequence ID" value="UXP33866.1"/>
    <property type="molecule type" value="Genomic_DNA"/>
</dbReference>
<dbReference type="InterPro" id="IPR005625">
    <property type="entry name" value="PepSY-ass_TM"/>
</dbReference>
<keyword evidence="1" id="KW-0812">Transmembrane</keyword>
<dbReference type="Pfam" id="PF03929">
    <property type="entry name" value="PepSY_TM"/>
    <property type="match status" value="1"/>
</dbReference>
<feature type="transmembrane region" description="Helical" evidence="1">
    <location>
        <begin position="154"/>
        <end position="174"/>
    </location>
</feature>
<keyword evidence="1" id="KW-0472">Membrane</keyword>
<dbReference type="PANTHER" id="PTHR34219">
    <property type="entry name" value="IRON-REGULATED INNER MEMBRANE PROTEIN-RELATED"/>
    <property type="match status" value="1"/>
</dbReference>
<dbReference type="RefSeq" id="WP_262311292.1">
    <property type="nucleotide sequence ID" value="NZ_CP106679.1"/>
</dbReference>
<evidence type="ECO:0000259" key="2">
    <source>
        <dbReference type="Pfam" id="PF03413"/>
    </source>
</evidence>
<sequence length="401" mass="45553">MNSDKKSLWKKTRKLFNDIHLWLGIGAGLILFVVCLTGTIYTFYHEIEETLHADIYKVDVPLGASTLPLNELITQVESSVKEGKATAISIPADLQETYTVSVQKEGERRGTSYLINPYTGAVMGNSKTASSEFFMIVFRLHRWLMLDTEIGRPIVGWATVIFTLLTITGLVIWIPQKVKSWKQGLKIKWSANWKRINHDLHNALGFYAAFILLIMSLTGLYWSFDWYRDGLYATFGVERPQRGPKGDDKNKEEKIIQISTLKLEDYLNVANTELNYAGDTRISLPSDDKPTISIAKSKVGFFAVSGRDELTLDKMTGEVKKKELFADEPLNHKIMHSIRSIHTGEIFGTFSKIIYFISCLIATSLPVTGTIIWINKLKKKSQRKVKKRGFKENRKDVAFAE</sequence>
<dbReference type="Pfam" id="PF03413">
    <property type="entry name" value="PepSY"/>
    <property type="match status" value="1"/>
</dbReference>
<feature type="transmembrane region" description="Helical" evidence="1">
    <location>
        <begin position="353"/>
        <end position="374"/>
    </location>
</feature>
<feature type="domain" description="PepSY" evidence="2">
    <location>
        <begin position="67"/>
        <end position="123"/>
    </location>
</feature>
<reference evidence="3" key="1">
    <citation type="submission" date="2022-09" db="EMBL/GenBank/DDBJ databases">
        <title>Comparative genomics and taxonomic characterization of three novel marine species of genus Reichenbachiella exhibiting antioxidant and polysaccharide degradation activities.</title>
        <authorList>
            <person name="Muhammad N."/>
            <person name="Lee Y.-J."/>
            <person name="Ko J."/>
            <person name="Kim S.-G."/>
        </authorList>
    </citation>
    <scope>NUCLEOTIDE SEQUENCE</scope>
    <source>
        <strain evidence="3">BKB1-1</strain>
    </source>
</reference>
<name>A0ABY6CTL8_9BACT</name>
<evidence type="ECO:0000313" key="3">
    <source>
        <dbReference type="EMBL" id="UXP33866.1"/>
    </source>
</evidence>